<reference evidence="4" key="1">
    <citation type="journal article" date="2022" name="Int. J. Mol. Sci.">
        <title>Draft Genome of Tanacetum Coccineum: Genomic Comparison of Closely Related Tanacetum-Family Plants.</title>
        <authorList>
            <person name="Yamashiro T."/>
            <person name="Shiraishi A."/>
            <person name="Nakayama K."/>
            <person name="Satake H."/>
        </authorList>
    </citation>
    <scope>NUCLEOTIDE SEQUENCE</scope>
</reference>
<dbReference type="PANTHER" id="PTHR48258">
    <property type="entry name" value="DUF4218 DOMAIN-CONTAINING PROTEIN-RELATED"/>
    <property type="match status" value="1"/>
</dbReference>
<feature type="compositionally biased region" description="Gly residues" evidence="1">
    <location>
        <begin position="612"/>
        <end position="621"/>
    </location>
</feature>
<feature type="compositionally biased region" description="Basic and acidic residues" evidence="1">
    <location>
        <begin position="810"/>
        <end position="823"/>
    </location>
</feature>
<evidence type="ECO:0000313" key="5">
    <source>
        <dbReference type="Proteomes" id="UP001151760"/>
    </source>
</evidence>
<organism evidence="4 5">
    <name type="scientific">Tanacetum coccineum</name>
    <dbReference type="NCBI Taxonomy" id="301880"/>
    <lineage>
        <taxon>Eukaryota</taxon>
        <taxon>Viridiplantae</taxon>
        <taxon>Streptophyta</taxon>
        <taxon>Embryophyta</taxon>
        <taxon>Tracheophyta</taxon>
        <taxon>Spermatophyta</taxon>
        <taxon>Magnoliopsida</taxon>
        <taxon>eudicotyledons</taxon>
        <taxon>Gunneridae</taxon>
        <taxon>Pentapetalae</taxon>
        <taxon>asterids</taxon>
        <taxon>campanulids</taxon>
        <taxon>Asterales</taxon>
        <taxon>Asteraceae</taxon>
        <taxon>Asteroideae</taxon>
        <taxon>Anthemideae</taxon>
        <taxon>Anthemidinae</taxon>
        <taxon>Tanacetum</taxon>
    </lineage>
</organism>
<dbReference type="Pfam" id="PF02992">
    <property type="entry name" value="Transposase_21"/>
    <property type="match status" value="2"/>
</dbReference>
<comment type="caution">
    <text evidence="4">The sequence shown here is derived from an EMBL/GenBank/DDBJ whole genome shotgun (WGS) entry which is preliminary data.</text>
</comment>
<dbReference type="EMBL" id="BQNB010017096">
    <property type="protein sequence ID" value="GJT59287.1"/>
    <property type="molecule type" value="Genomic_DNA"/>
</dbReference>
<dbReference type="Pfam" id="PF13960">
    <property type="entry name" value="DUF4218"/>
    <property type="match status" value="1"/>
</dbReference>
<accession>A0ABQ5F9N8</accession>
<dbReference type="InterPro" id="IPR025452">
    <property type="entry name" value="DUF4218"/>
</dbReference>
<protein>
    <recommendedName>
        <fullName evidence="6">DUF4218 domain-containing protein</fullName>
    </recommendedName>
</protein>
<evidence type="ECO:0000259" key="2">
    <source>
        <dbReference type="Pfam" id="PF13952"/>
    </source>
</evidence>
<dbReference type="PANTHER" id="PTHR48258:SF14">
    <property type="entry name" value="OS02G0583300 PROTEIN"/>
    <property type="match status" value="1"/>
</dbReference>
<sequence>MTWHATGKCTEPGKMQHPVDGRAWKDFDTKYLDFAAEPRNVRLGLAADGFNPFGNLSQSYSMWPVILTTYNLPPWCETIDVATGLKFNMRAMVLWTINDFPARSSLSGWSGQVTRSCPPYVMHIEKNVLESILNTLLMNDKSKDTAKARQDLKSLGIRSGLWLGQNKNGKCSKPQAAYSFTPADRKKFCQFIKGVKLPDGFGSNFKHKVTDNDTNITGLKSHDCHIMMQRLLPYGLQQYLPPDVAKPLIELCLFFKQICSQTLMVDDMLKAQSKVIDILCNLELIYPPAFFDIMIHLVIHLPLEAIFGGPIRPRWMYPFERYMKKLKNYVRNKAKPEGSIAEGYVAEEALTFSSHYFRDVTTKFNRPDRNVDCPPPTCQFQVFKSLCKSIGLRSVIRFDDQELNKVIWYVLHHVLISDSEFPNKDMKEEFPGWFGKQIRQRHVDNDPGVNESSELFALACGPSQTPISVNSCVVNGVRFVVHSRDERRTTQNSGICSPGPDGEMYYGQLEQILEFSYLSFKTVLFRVKWFDTSNKGRIQNFVIRNNITQIKANGEAFKNDQYILATQVKQCFYLEDMARRPLGWKMSADVARGHGGDGGGDDRPPPYQVPTGCGGCLGNRGKGTRKPNLGGRRAGRPHTRQETRNLGLKAITDKSGPVPIRFEVNDRETLMPLGDHAAHWANYLGELVRELPLHYPSWRQMSPERKAGVVAKIGVNITSLTCSAPHGTITPRGHQIYAEHPTSPQKTLSIAKKAALKESIWDFLKRTGPYATWDASEATSFAKHSSEDTGTVILPHLKHATPPIIARLKKREEAPTKTSEHVPELSGFWDDGAPGDEEDKTRGE</sequence>
<dbReference type="Proteomes" id="UP001151760">
    <property type="component" value="Unassembled WGS sequence"/>
</dbReference>
<feature type="region of interest" description="Disordered" evidence="1">
    <location>
        <begin position="594"/>
        <end position="642"/>
    </location>
</feature>
<evidence type="ECO:0008006" key="6">
    <source>
        <dbReference type="Google" id="ProtNLM"/>
    </source>
</evidence>
<dbReference type="InterPro" id="IPR004242">
    <property type="entry name" value="Transposase_21"/>
</dbReference>
<gene>
    <name evidence="4" type="ORF">Tco_1002820</name>
</gene>
<feature type="region of interest" description="Disordered" evidence="1">
    <location>
        <begin position="810"/>
        <end position="844"/>
    </location>
</feature>
<evidence type="ECO:0000259" key="3">
    <source>
        <dbReference type="Pfam" id="PF13960"/>
    </source>
</evidence>
<feature type="compositionally biased region" description="Basic and acidic residues" evidence="1">
    <location>
        <begin position="594"/>
        <end position="604"/>
    </location>
</feature>
<dbReference type="Pfam" id="PF13952">
    <property type="entry name" value="DUF4216"/>
    <property type="match status" value="1"/>
</dbReference>
<feature type="domain" description="DUF4218" evidence="3">
    <location>
        <begin position="258"/>
        <end position="370"/>
    </location>
</feature>
<evidence type="ECO:0000256" key="1">
    <source>
        <dbReference type="SAM" id="MobiDB-lite"/>
    </source>
</evidence>
<feature type="domain" description="DUF4216" evidence="2">
    <location>
        <begin position="514"/>
        <end position="585"/>
    </location>
</feature>
<proteinExistence type="predicted"/>
<dbReference type="InterPro" id="IPR025312">
    <property type="entry name" value="DUF4216"/>
</dbReference>
<evidence type="ECO:0000313" key="4">
    <source>
        <dbReference type="EMBL" id="GJT59287.1"/>
    </source>
</evidence>
<reference evidence="4" key="2">
    <citation type="submission" date="2022-01" db="EMBL/GenBank/DDBJ databases">
        <authorList>
            <person name="Yamashiro T."/>
            <person name="Shiraishi A."/>
            <person name="Satake H."/>
            <person name="Nakayama K."/>
        </authorList>
    </citation>
    <scope>NUCLEOTIDE SEQUENCE</scope>
</reference>
<keyword evidence="5" id="KW-1185">Reference proteome</keyword>
<name>A0ABQ5F9N8_9ASTR</name>